<evidence type="ECO:0000256" key="1">
    <source>
        <dbReference type="SAM" id="MobiDB-lite"/>
    </source>
</evidence>
<gene>
    <name evidence="4" type="ORF">R5W23_006214</name>
</gene>
<evidence type="ECO:0000259" key="3">
    <source>
        <dbReference type="Pfam" id="PF07596"/>
    </source>
</evidence>
<dbReference type="Gene3D" id="3.30.700.10">
    <property type="entry name" value="Glycoprotein, Type 4 Pilin"/>
    <property type="match status" value="1"/>
</dbReference>
<dbReference type="RefSeq" id="WP_320685863.1">
    <property type="nucleotide sequence ID" value="NZ_JAXBLV010000077.1"/>
</dbReference>
<dbReference type="PROSITE" id="PS00409">
    <property type="entry name" value="PROKAR_NTER_METHYL"/>
    <property type="match status" value="1"/>
</dbReference>
<dbReference type="PANTHER" id="PTHR30093">
    <property type="entry name" value="GENERAL SECRETION PATHWAY PROTEIN G"/>
    <property type="match status" value="1"/>
</dbReference>
<feature type="domain" description="DUF1559" evidence="3">
    <location>
        <begin position="32"/>
        <end position="295"/>
    </location>
</feature>
<dbReference type="PANTHER" id="PTHR30093:SF2">
    <property type="entry name" value="TYPE II SECRETION SYSTEM PROTEIN H"/>
    <property type="match status" value="1"/>
</dbReference>
<sequence length="314" mass="34524">MTRHRRGFTLIELLVVIAIIAILIGLLLPAVQKVREAAARMQCSNNLKQLGLALHNHHDSQGAFPDGVHRNQSAAAPSTQNYALTESPIRRFNWLIAVLPYVEQDNVYKLWNMTDFSANRGITGNQVTVSWRVIKTYICPSDPMSHGGVDTSEGSESPPRHWAITSYGANSGRRNYRRPDQSNDGPFVHNTPRKFGDISDGTSNTIFVGERSHKDPVFDAAGAMGNLDTWGWWAFGAEGDVLLSAAERINWKVTGTSPTQADLDLRINTFGSGHSGGANFCMGDGSVRFMTDSMDLVTLQRLCMHQDGLVVTLP</sequence>
<dbReference type="NCBIfam" id="TIGR04294">
    <property type="entry name" value="pre_pil_HX9DG"/>
    <property type="match status" value="1"/>
</dbReference>
<keyword evidence="2" id="KW-0812">Transmembrane</keyword>
<dbReference type="SUPFAM" id="SSF54523">
    <property type="entry name" value="Pili subunits"/>
    <property type="match status" value="1"/>
</dbReference>
<evidence type="ECO:0000313" key="4">
    <source>
        <dbReference type="EMBL" id="MDY3559024.1"/>
    </source>
</evidence>
<name>A0ABU5EVM8_9BACT</name>
<protein>
    <submittedName>
        <fullName evidence="4">DUF1559 domain-containing protein</fullName>
    </submittedName>
</protein>
<accession>A0ABU5EVM8</accession>
<keyword evidence="2" id="KW-0472">Membrane</keyword>
<dbReference type="EMBL" id="JAXBLV010000077">
    <property type="protein sequence ID" value="MDY3559024.1"/>
    <property type="molecule type" value="Genomic_DNA"/>
</dbReference>
<evidence type="ECO:0000313" key="5">
    <source>
        <dbReference type="Proteomes" id="UP001272242"/>
    </source>
</evidence>
<dbReference type="Pfam" id="PF07596">
    <property type="entry name" value="SBP_bac_10"/>
    <property type="match status" value="1"/>
</dbReference>
<keyword evidence="2" id="KW-1133">Transmembrane helix</keyword>
<evidence type="ECO:0000256" key="2">
    <source>
        <dbReference type="SAM" id="Phobius"/>
    </source>
</evidence>
<dbReference type="Pfam" id="PF07963">
    <property type="entry name" value="N_methyl"/>
    <property type="match status" value="1"/>
</dbReference>
<dbReference type="Proteomes" id="UP001272242">
    <property type="component" value="Unassembled WGS sequence"/>
</dbReference>
<reference evidence="5" key="1">
    <citation type="journal article" date="2023" name="Mar. Drugs">
        <title>Gemmata algarum, a Novel Planctomycete Isolated from an Algal Mat, Displays Antimicrobial Activity.</title>
        <authorList>
            <person name="Kumar G."/>
            <person name="Kallscheuer N."/>
            <person name="Kashif M."/>
            <person name="Ahamad S."/>
            <person name="Jagadeeshwari U."/>
            <person name="Pannikurungottu S."/>
            <person name="Haufschild T."/>
            <person name="Kabuu M."/>
            <person name="Sasikala C."/>
            <person name="Jogler C."/>
            <person name="Ramana C."/>
        </authorList>
    </citation>
    <scope>NUCLEOTIDE SEQUENCE [LARGE SCALE GENOMIC DNA]</scope>
    <source>
        <strain evidence="5">JC673</strain>
    </source>
</reference>
<dbReference type="InterPro" id="IPR011453">
    <property type="entry name" value="DUF1559"/>
</dbReference>
<dbReference type="NCBIfam" id="TIGR02532">
    <property type="entry name" value="IV_pilin_GFxxxE"/>
    <property type="match status" value="1"/>
</dbReference>
<feature type="region of interest" description="Disordered" evidence="1">
    <location>
        <begin position="173"/>
        <end position="194"/>
    </location>
</feature>
<dbReference type="InterPro" id="IPR012902">
    <property type="entry name" value="N_methyl_site"/>
</dbReference>
<keyword evidence="5" id="KW-1185">Reference proteome</keyword>
<feature type="transmembrane region" description="Helical" evidence="2">
    <location>
        <begin position="7"/>
        <end position="31"/>
    </location>
</feature>
<organism evidence="4 5">
    <name type="scientific">Gemmata algarum</name>
    <dbReference type="NCBI Taxonomy" id="2975278"/>
    <lineage>
        <taxon>Bacteria</taxon>
        <taxon>Pseudomonadati</taxon>
        <taxon>Planctomycetota</taxon>
        <taxon>Planctomycetia</taxon>
        <taxon>Gemmatales</taxon>
        <taxon>Gemmataceae</taxon>
        <taxon>Gemmata</taxon>
    </lineage>
</organism>
<dbReference type="InterPro" id="IPR045584">
    <property type="entry name" value="Pilin-like"/>
</dbReference>
<proteinExistence type="predicted"/>
<dbReference type="InterPro" id="IPR027558">
    <property type="entry name" value="Pre_pil_HX9DG_C"/>
</dbReference>
<comment type="caution">
    <text evidence="4">The sequence shown here is derived from an EMBL/GenBank/DDBJ whole genome shotgun (WGS) entry which is preliminary data.</text>
</comment>